<gene>
    <name evidence="2" type="ORF">B296_00034805</name>
</gene>
<sequence>MGAMRFFIGARGMCRLLRTSVGRLGTQAVAPCWSRLLVLCGAAAAWSLLRCSRGSCLSSIRGPCLVGPRGWSFPLCKCILLLHSWLSDRRRLHQGRAMLITGAESPCDKSGSRPSDVDNRGAESPYDQSGYRLSDVDNRG</sequence>
<comment type="caution">
    <text evidence="2">The sequence shown here is derived from an EMBL/GenBank/DDBJ whole genome shotgun (WGS) entry which is preliminary data.</text>
</comment>
<protein>
    <submittedName>
        <fullName evidence="2">Uncharacterized protein</fullName>
    </submittedName>
</protein>
<reference evidence="2 3" key="1">
    <citation type="journal article" date="2014" name="Agronomy (Basel)">
        <title>A Draft Genome Sequence for Ensete ventricosum, the Drought-Tolerant Tree Against Hunger.</title>
        <authorList>
            <person name="Harrison J."/>
            <person name="Moore K.A."/>
            <person name="Paszkiewicz K."/>
            <person name="Jones T."/>
            <person name="Grant M."/>
            <person name="Ambacheew D."/>
            <person name="Muzemil S."/>
            <person name="Studholme D.J."/>
        </authorList>
    </citation>
    <scope>NUCLEOTIDE SEQUENCE [LARGE SCALE GENOMIC DNA]</scope>
</reference>
<proteinExistence type="predicted"/>
<dbReference type="EMBL" id="AMZH03011374">
    <property type="protein sequence ID" value="RRT52991.1"/>
    <property type="molecule type" value="Genomic_DNA"/>
</dbReference>
<evidence type="ECO:0000256" key="1">
    <source>
        <dbReference type="SAM" id="MobiDB-lite"/>
    </source>
</evidence>
<organism evidence="2 3">
    <name type="scientific">Ensete ventricosum</name>
    <name type="common">Abyssinian banana</name>
    <name type="synonym">Musa ensete</name>
    <dbReference type="NCBI Taxonomy" id="4639"/>
    <lineage>
        <taxon>Eukaryota</taxon>
        <taxon>Viridiplantae</taxon>
        <taxon>Streptophyta</taxon>
        <taxon>Embryophyta</taxon>
        <taxon>Tracheophyta</taxon>
        <taxon>Spermatophyta</taxon>
        <taxon>Magnoliopsida</taxon>
        <taxon>Liliopsida</taxon>
        <taxon>Zingiberales</taxon>
        <taxon>Musaceae</taxon>
        <taxon>Ensete</taxon>
    </lineage>
</organism>
<dbReference type="AlphaFoldDB" id="A0A426YMP3"/>
<feature type="region of interest" description="Disordered" evidence="1">
    <location>
        <begin position="103"/>
        <end position="140"/>
    </location>
</feature>
<name>A0A426YMP3_ENSVE</name>
<feature type="compositionally biased region" description="Basic and acidic residues" evidence="1">
    <location>
        <begin position="106"/>
        <end position="121"/>
    </location>
</feature>
<evidence type="ECO:0000313" key="3">
    <source>
        <dbReference type="Proteomes" id="UP000287651"/>
    </source>
</evidence>
<evidence type="ECO:0000313" key="2">
    <source>
        <dbReference type="EMBL" id="RRT52991.1"/>
    </source>
</evidence>
<dbReference type="Proteomes" id="UP000287651">
    <property type="component" value="Unassembled WGS sequence"/>
</dbReference>
<accession>A0A426YMP3</accession>